<dbReference type="Pfam" id="PF01425">
    <property type="entry name" value="Amidase"/>
    <property type="match status" value="1"/>
</dbReference>
<accession>A0A0H2S8Y7</accession>
<evidence type="ECO:0000256" key="1">
    <source>
        <dbReference type="ARBA" id="ARBA00001311"/>
    </source>
</evidence>
<evidence type="ECO:0000313" key="8">
    <source>
        <dbReference type="Proteomes" id="UP000053477"/>
    </source>
</evidence>
<dbReference type="EMBL" id="KQ085882">
    <property type="protein sequence ID" value="KLO20755.1"/>
    <property type="molecule type" value="Genomic_DNA"/>
</dbReference>
<comment type="similarity">
    <text evidence="2">Belongs to the amidase family.</text>
</comment>
<evidence type="ECO:0000256" key="5">
    <source>
        <dbReference type="PIRSR" id="PIRSR001221-1"/>
    </source>
</evidence>
<dbReference type="GO" id="GO:0004040">
    <property type="term" value="F:amidase activity"/>
    <property type="evidence" value="ECO:0007669"/>
    <property type="project" value="UniProtKB-EC"/>
</dbReference>
<dbReference type="InterPro" id="IPR023631">
    <property type="entry name" value="Amidase_dom"/>
</dbReference>
<proteinExistence type="inferred from homology"/>
<gene>
    <name evidence="7" type="ORF">SCHPADRAFT_863601</name>
</gene>
<reference evidence="7 8" key="1">
    <citation type="submission" date="2015-04" db="EMBL/GenBank/DDBJ databases">
        <title>Complete genome sequence of Schizopora paradoxa KUC8140, a cosmopolitan wood degrader in East Asia.</title>
        <authorList>
            <consortium name="DOE Joint Genome Institute"/>
            <person name="Min B."/>
            <person name="Park H."/>
            <person name="Jang Y."/>
            <person name="Kim J.-J."/>
            <person name="Kim K.H."/>
            <person name="Pangilinan J."/>
            <person name="Lipzen A."/>
            <person name="Riley R."/>
            <person name="Grigoriev I.V."/>
            <person name="Spatafora J.W."/>
            <person name="Choi I.-G."/>
        </authorList>
    </citation>
    <scope>NUCLEOTIDE SEQUENCE [LARGE SCALE GENOMIC DNA]</scope>
    <source>
        <strain evidence="7 8">KUC8140</strain>
    </source>
</reference>
<dbReference type="InterPro" id="IPR036928">
    <property type="entry name" value="AS_sf"/>
</dbReference>
<dbReference type="OrthoDB" id="6428749at2759"/>
<dbReference type="STRING" id="27342.A0A0H2S8Y7"/>
<evidence type="ECO:0000256" key="3">
    <source>
        <dbReference type="ARBA" id="ARBA00012922"/>
    </source>
</evidence>
<organism evidence="7 8">
    <name type="scientific">Schizopora paradoxa</name>
    <dbReference type="NCBI Taxonomy" id="27342"/>
    <lineage>
        <taxon>Eukaryota</taxon>
        <taxon>Fungi</taxon>
        <taxon>Dikarya</taxon>
        <taxon>Basidiomycota</taxon>
        <taxon>Agaricomycotina</taxon>
        <taxon>Agaricomycetes</taxon>
        <taxon>Hymenochaetales</taxon>
        <taxon>Schizoporaceae</taxon>
        <taxon>Schizopora</taxon>
    </lineage>
</organism>
<dbReference type="InParanoid" id="A0A0H2S8Y7"/>
<feature type="active site" description="Charge relay system" evidence="5">
    <location>
        <position position="190"/>
    </location>
</feature>
<comment type="catalytic activity">
    <reaction evidence="1">
        <text>a monocarboxylic acid amide + H2O = a monocarboxylate + NH4(+)</text>
        <dbReference type="Rhea" id="RHEA:12020"/>
        <dbReference type="ChEBI" id="CHEBI:15377"/>
        <dbReference type="ChEBI" id="CHEBI:28938"/>
        <dbReference type="ChEBI" id="CHEBI:35757"/>
        <dbReference type="ChEBI" id="CHEBI:83628"/>
        <dbReference type="EC" id="3.5.1.4"/>
    </reaction>
</comment>
<keyword evidence="4" id="KW-0378">Hydrolase</keyword>
<protein>
    <recommendedName>
        <fullName evidence="3">amidase</fullName>
        <ecNumber evidence="3">3.5.1.4</ecNumber>
    </recommendedName>
</protein>
<dbReference type="FunFam" id="3.90.1300.10:FF:000003">
    <property type="entry name" value="Amidase signature enzyme"/>
    <property type="match status" value="1"/>
</dbReference>
<keyword evidence="8" id="KW-1185">Reference proteome</keyword>
<feature type="active site" description="Acyl-ester intermediate" evidence="5">
    <location>
        <position position="214"/>
    </location>
</feature>
<sequence>MSYLLSYFQHKRDCRWKQDQRKKQITSLPSDYFTTPTTTDLSIYQFSLAELQTKCTTGNLTRLEILLAYGKKAILAHVSTNCLAEVMIADAAKKPTTSEAAEHGYPLDGIPVSIKDSELAEGYDATISFSAWVNKPSKKDSTIVRILRDAGAIVHAKTSVPTTFLSCETRSDLFGRTVNPYNPKYASGGSTGGGASLLAYGGTVIEIGTDLAGSVRCPAHYTGIYTIKGTNGRFPSPGGVSSIIGLEAVNLIAAPMSRNLNDLEEFWKRMLKMQPWNYDPTVVPLPWRENILEGKKKLRWGVMWEDGIAPPSPACKRALQMVVDALKSNGYYEVVDFVPPSPLESLSVGSQLIFADGGKQLVSNVRLGETLDPGVNQVEYTLGLPRFIKKAYAWVLRNIYGDHVWAELVEHFHEKTVGEQWLLVARRDAYRSKWHEAWKEAGLDFLLTVPSATPAIPEWGMKSATVACASYVFLFNVLDYAAGVLPITTVDRLKDALPSNFRKDVYPKMNTVAKGCYENYDAKDMEGLPVGVQVVGKRFEEEKVLEGMKIIEAALKSKGQVFKKGVF</sequence>
<dbReference type="EC" id="3.5.1.4" evidence="3"/>
<evidence type="ECO:0000256" key="4">
    <source>
        <dbReference type="ARBA" id="ARBA00022801"/>
    </source>
</evidence>
<dbReference type="SUPFAM" id="SSF75304">
    <property type="entry name" value="Amidase signature (AS) enzymes"/>
    <property type="match status" value="1"/>
</dbReference>
<dbReference type="Proteomes" id="UP000053477">
    <property type="component" value="Unassembled WGS sequence"/>
</dbReference>
<dbReference type="PANTHER" id="PTHR46072">
    <property type="entry name" value="AMIDASE-RELATED-RELATED"/>
    <property type="match status" value="1"/>
</dbReference>
<evidence type="ECO:0000259" key="6">
    <source>
        <dbReference type="Pfam" id="PF01425"/>
    </source>
</evidence>
<feature type="active site" description="Charge relay system" evidence="5">
    <location>
        <position position="115"/>
    </location>
</feature>
<feature type="domain" description="Amidase" evidence="6">
    <location>
        <begin position="64"/>
        <end position="545"/>
    </location>
</feature>
<dbReference type="AlphaFoldDB" id="A0A0H2S8Y7"/>
<dbReference type="PIRSF" id="PIRSF001221">
    <property type="entry name" value="Amidase_fungi"/>
    <property type="match status" value="1"/>
</dbReference>
<evidence type="ECO:0000313" key="7">
    <source>
        <dbReference type="EMBL" id="KLO20755.1"/>
    </source>
</evidence>
<evidence type="ECO:0000256" key="2">
    <source>
        <dbReference type="ARBA" id="ARBA00009199"/>
    </source>
</evidence>
<name>A0A0H2S8Y7_9AGAM</name>
<dbReference type="PANTHER" id="PTHR46072:SF10">
    <property type="entry name" value="ACETAMIDASE"/>
    <property type="match status" value="1"/>
</dbReference>
<dbReference type="Gene3D" id="3.90.1300.10">
    <property type="entry name" value="Amidase signature (AS) domain"/>
    <property type="match status" value="1"/>
</dbReference>